<evidence type="ECO:0000313" key="1">
    <source>
        <dbReference type="EMBL" id="GAA1916702.1"/>
    </source>
</evidence>
<sequence>MLPVAAPVRVRDLLRTAPDGPVPVLHRSAVATYVEVSGRCVGLLARDAVAVPCALRSDLPRVDHLPPTAEVRAGVLHLGGAALRVGRLVDVGVPTVTTRVTGPGPLPALRVGRGDGLTPYDDDVLAGWLVTHRAAGVATDDVDLMVRALSGRTTLLSATLLDCAMHGEAVPRLATWLAAAGTPSEGAATRDLLAVGHTSGHGLLTGAAAALSHLSPQRIGAAA</sequence>
<dbReference type="InterPro" id="IPR021530">
    <property type="entry name" value="AllH-like"/>
</dbReference>
<dbReference type="Pfam" id="PF11392">
    <property type="entry name" value="AllH"/>
    <property type="match status" value="1"/>
</dbReference>
<organism evidence="1 2">
    <name type="scientific">Nocardioides lentus</name>
    <dbReference type="NCBI Taxonomy" id="338077"/>
    <lineage>
        <taxon>Bacteria</taxon>
        <taxon>Bacillati</taxon>
        <taxon>Actinomycetota</taxon>
        <taxon>Actinomycetes</taxon>
        <taxon>Propionibacteriales</taxon>
        <taxon>Nocardioidaceae</taxon>
        <taxon>Nocardioides</taxon>
    </lineage>
</organism>
<gene>
    <name evidence="1" type="ORF">GCM10009737_17690</name>
</gene>
<accession>A0ABN2PBV0</accession>
<evidence type="ECO:0000313" key="2">
    <source>
        <dbReference type="Proteomes" id="UP001501612"/>
    </source>
</evidence>
<comment type="caution">
    <text evidence="1">The sequence shown here is derived from an EMBL/GenBank/DDBJ whole genome shotgun (WGS) entry which is preliminary data.</text>
</comment>
<dbReference type="EMBL" id="BAAAMY010000004">
    <property type="protein sequence ID" value="GAA1916702.1"/>
    <property type="molecule type" value="Genomic_DNA"/>
</dbReference>
<dbReference type="RefSeq" id="WP_344006246.1">
    <property type="nucleotide sequence ID" value="NZ_BAAAMY010000004.1"/>
</dbReference>
<evidence type="ECO:0008006" key="3">
    <source>
        <dbReference type="Google" id="ProtNLM"/>
    </source>
</evidence>
<protein>
    <recommendedName>
        <fullName evidence="3">DUF2877 domain-containing protein</fullName>
    </recommendedName>
</protein>
<proteinExistence type="predicted"/>
<reference evidence="1 2" key="1">
    <citation type="journal article" date="2019" name="Int. J. Syst. Evol. Microbiol.">
        <title>The Global Catalogue of Microorganisms (GCM) 10K type strain sequencing project: providing services to taxonomists for standard genome sequencing and annotation.</title>
        <authorList>
            <consortium name="The Broad Institute Genomics Platform"/>
            <consortium name="The Broad Institute Genome Sequencing Center for Infectious Disease"/>
            <person name="Wu L."/>
            <person name="Ma J."/>
        </authorList>
    </citation>
    <scope>NUCLEOTIDE SEQUENCE [LARGE SCALE GENOMIC DNA]</scope>
    <source>
        <strain evidence="1 2">JCM 14046</strain>
    </source>
</reference>
<name>A0ABN2PBV0_9ACTN</name>
<keyword evidence="2" id="KW-1185">Reference proteome</keyword>
<dbReference type="Proteomes" id="UP001501612">
    <property type="component" value="Unassembled WGS sequence"/>
</dbReference>